<evidence type="ECO:0000256" key="1">
    <source>
        <dbReference type="ARBA" id="ARBA00005854"/>
    </source>
</evidence>
<dbReference type="GO" id="GO:0016616">
    <property type="term" value="F:oxidoreductase activity, acting on the CH-OH group of donors, NAD or NADP as acceptor"/>
    <property type="evidence" value="ECO:0007669"/>
    <property type="project" value="InterPro"/>
</dbReference>
<dbReference type="PANTHER" id="PTHR42789:SF1">
    <property type="entry name" value="D-ISOMER SPECIFIC 2-HYDROXYACID DEHYDROGENASE FAMILY PROTEIN (AFU_ORTHOLOGUE AFUA_6G10090)"/>
    <property type="match status" value="1"/>
</dbReference>
<dbReference type="CDD" id="cd12171">
    <property type="entry name" value="2-Hacid_dh_10"/>
    <property type="match status" value="1"/>
</dbReference>
<evidence type="ECO:0000256" key="3">
    <source>
        <dbReference type="ARBA" id="ARBA00023027"/>
    </source>
</evidence>
<evidence type="ECO:0000259" key="5">
    <source>
        <dbReference type="Pfam" id="PF00389"/>
    </source>
</evidence>
<dbReference type="InterPro" id="IPR036291">
    <property type="entry name" value="NAD(P)-bd_dom_sf"/>
</dbReference>
<dbReference type="InterPro" id="IPR050857">
    <property type="entry name" value="D-2-hydroxyacid_DH"/>
</dbReference>
<reference evidence="7" key="1">
    <citation type="submission" date="2024-05" db="EMBL/GenBank/DDBJ databases">
        <authorList>
            <person name="Yu L."/>
        </authorList>
    </citation>
    <scope>NUCLEOTIDE SEQUENCE</scope>
    <source>
        <strain evidence="7">G08B096</strain>
    </source>
</reference>
<feature type="domain" description="D-isomer specific 2-hydroxyacid dehydrogenase NAD-binding" evidence="6">
    <location>
        <begin position="133"/>
        <end position="312"/>
    </location>
</feature>
<dbReference type="Gene3D" id="3.40.50.720">
    <property type="entry name" value="NAD(P)-binding Rossmann-like Domain"/>
    <property type="match status" value="2"/>
</dbReference>
<evidence type="ECO:0000259" key="6">
    <source>
        <dbReference type="Pfam" id="PF02826"/>
    </source>
</evidence>
<dbReference type="SUPFAM" id="SSF52283">
    <property type="entry name" value="Formate/glycerate dehydrogenase catalytic domain-like"/>
    <property type="match status" value="1"/>
</dbReference>
<feature type="domain" description="D-isomer specific 2-hydroxyacid dehydrogenase catalytic" evidence="5">
    <location>
        <begin position="60"/>
        <end position="344"/>
    </location>
</feature>
<evidence type="ECO:0000313" key="7">
    <source>
        <dbReference type="EMBL" id="XBX81559.1"/>
    </source>
</evidence>
<dbReference type="InterPro" id="IPR029753">
    <property type="entry name" value="D-isomer_DH_CS"/>
</dbReference>
<name>A0AAU7W5H2_9MICO</name>
<dbReference type="Pfam" id="PF00389">
    <property type="entry name" value="2-Hacid_dh"/>
    <property type="match status" value="1"/>
</dbReference>
<dbReference type="GO" id="GO:0051287">
    <property type="term" value="F:NAD binding"/>
    <property type="evidence" value="ECO:0007669"/>
    <property type="project" value="InterPro"/>
</dbReference>
<gene>
    <name evidence="7" type="ORF">ABIQ69_13195</name>
</gene>
<evidence type="ECO:0000256" key="2">
    <source>
        <dbReference type="ARBA" id="ARBA00023002"/>
    </source>
</evidence>
<sequence>MVDILIAGDNFILPSLFRDAILAHATRAGVSDDLRFRELTLPWPQVPFGPVDGVDEASGSVEELIDALDGVDAAVTQLAPFSRSVIEASPALRFIGISRGGPVNCDLDAASAAGVAVSFAPGRNARAAAEYAVGLILAATRHLTAAHTELARGVWRGDYYTYENAGIELSGSTVGLIGYGAIGRLVGRILLAFGSRVLVHDPYAAVDDLYADGVEPASLDDLLAASDIVSLHARLTPETTLLLDEAALRRLRPGAVVVNSARGGLLDYGALTRLLADGHLGAAALDVYDVEPPSPDSELLSLPNVVLSPHLAGASRSTARRGASIVAEELVRHLTGAPLAHRANAEVSVS</sequence>
<dbReference type="InterPro" id="IPR006140">
    <property type="entry name" value="D-isomer_DH_NAD-bd"/>
</dbReference>
<dbReference type="SUPFAM" id="SSF51735">
    <property type="entry name" value="NAD(P)-binding Rossmann-fold domains"/>
    <property type="match status" value="1"/>
</dbReference>
<dbReference type="PANTHER" id="PTHR42789">
    <property type="entry name" value="D-ISOMER SPECIFIC 2-HYDROXYACID DEHYDROGENASE FAMILY PROTEIN (AFU_ORTHOLOGUE AFUA_6G10090)"/>
    <property type="match status" value="1"/>
</dbReference>
<dbReference type="Pfam" id="PF02826">
    <property type="entry name" value="2-Hacid_dh_C"/>
    <property type="match status" value="1"/>
</dbReference>
<proteinExistence type="inferred from homology"/>
<dbReference type="RefSeq" id="WP_350347581.1">
    <property type="nucleotide sequence ID" value="NZ_CP158374.1"/>
</dbReference>
<dbReference type="AlphaFoldDB" id="A0AAU7W5H2"/>
<organism evidence="7">
    <name type="scientific">Agromyces sp. G08B096</name>
    <dbReference type="NCBI Taxonomy" id="3156399"/>
    <lineage>
        <taxon>Bacteria</taxon>
        <taxon>Bacillati</taxon>
        <taxon>Actinomycetota</taxon>
        <taxon>Actinomycetes</taxon>
        <taxon>Micrococcales</taxon>
        <taxon>Microbacteriaceae</taxon>
        <taxon>Agromyces</taxon>
    </lineage>
</organism>
<evidence type="ECO:0000256" key="4">
    <source>
        <dbReference type="RuleBase" id="RU003719"/>
    </source>
</evidence>
<comment type="similarity">
    <text evidence="1 4">Belongs to the D-isomer specific 2-hydroxyacid dehydrogenase family.</text>
</comment>
<keyword evidence="3" id="KW-0520">NAD</keyword>
<accession>A0AAU7W5H2</accession>
<dbReference type="PROSITE" id="PS00671">
    <property type="entry name" value="D_2_HYDROXYACID_DH_3"/>
    <property type="match status" value="1"/>
</dbReference>
<dbReference type="EMBL" id="CP158374">
    <property type="protein sequence ID" value="XBX81559.1"/>
    <property type="molecule type" value="Genomic_DNA"/>
</dbReference>
<protein>
    <submittedName>
        <fullName evidence="7">2-hydroxyacid dehydrogenase</fullName>
    </submittedName>
</protein>
<keyword evidence="2 4" id="KW-0560">Oxidoreductase</keyword>
<dbReference type="InterPro" id="IPR006139">
    <property type="entry name" value="D-isomer_2_OHA_DH_cat_dom"/>
</dbReference>